<dbReference type="AlphaFoldDB" id="A0A0E0B8N4"/>
<feature type="region of interest" description="Disordered" evidence="1">
    <location>
        <begin position="1"/>
        <end position="93"/>
    </location>
</feature>
<sequence length="108" mass="12133">MPSTHLEGPTPARLRGRCRRPSHLEGRSWATHQELSARYQEMAFQPPPRRRRHQGLIPRHQPTEPSPRGHAADPGSLRQIQGPAGRRPAATLWSSGTQTQLLLLCLLI</sequence>
<accession>A0A0E0B8N4</accession>
<reference evidence="2" key="2">
    <citation type="submission" date="2018-05" db="EMBL/GenBank/DDBJ databases">
        <title>OgluRS3 (Oryza glumaepatula Reference Sequence Version 3).</title>
        <authorList>
            <person name="Zhang J."/>
            <person name="Kudrna D."/>
            <person name="Lee S."/>
            <person name="Talag J."/>
            <person name="Welchert J."/>
            <person name="Wing R.A."/>
        </authorList>
    </citation>
    <scope>NUCLEOTIDE SEQUENCE [LARGE SCALE GENOMIC DNA]</scope>
</reference>
<evidence type="ECO:0000313" key="2">
    <source>
        <dbReference type="EnsemblPlants" id="OGLUM10G04680.1"/>
    </source>
</evidence>
<dbReference type="HOGENOM" id="CLU_2213927_0_0_1"/>
<evidence type="ECO:0000313" key="3">
    <source>
        <dbReference type="Proteomes" id="UP000026961"/>
    </source>
</evidence>
<organism evidence="2">
    <name type="scientific">Oryza glumipatula</name>
    <dbReference type="NCBI Taxonomy" id="40148"/>
    <lineage>
        <taxon>Eukaryota</taxon>
        <taxon>Viridiplantae</taxon>
        <taxon>Streptophyta</taxon>
        <taxon>Embryophyta</taxon>
        <taxon>Tracheophyta</taxon>
        <taxon>Spermatophyta</taxon>
        <taxon>Magnoliopsida</taxon>
        <taxon>Liliopsida</taxon>
        <taxon>Poales</taxon>
        <taxon>Poaceae</taxon>
        <taxon>BOP clade</taxon>
        <taxon>Oryzoideae</taxon>
        <taxon>Oryzeae</taxon>
        <taxon>Oryzinae</taxon>
        <taxon>Oryza</taxon>
    </lineage>
</organism>
<protein>
    <submittedName>
        <fullName evidence="2">Uncharacterized protein</fullName>
    </submittedName>
</protein>
<name>A0A0E0B8N4_9ORYZ</name>
<proteinExistence type="predicted"/>
<dbReference type="EnsemblPlants" id="OGLUM10G04680.1">
    <property type="protein sequence ID" value="OGLUM10G04680.1"/>
    <property type="gene ID" value="OGLUM10G04680"/>
</dbReference>
<reference evidence="2" key="1">
    <citation type="submission" date="2015-04" db="UniProtKB">
        <authorList>
            <consortium name="EnsemblPlants"/>
        </authorList>
    </citation>
    <scope>IDENTIFICATION</scope>
</reference>
<evidence type="ECO:0000256" key="1">
    <source>
        <dbReference type="SAM" id="MobiDB-lite"/>
    </source>
</evidence>
<keyword evidence="3" id="KW-1185">Reference proteome</keyword>
<dbReference type="Proteomes" id="UP000026961">
    <property type="component" value="Chromosome 10"/>
</dbReference>
<dbReference type="Gramene" id="OGLUM10G04680.1">
    <property type="protein sequence ID" value="OGLUM10G04680.1"/>
    <property type="gene ID" value="OGLUM10G04680"/>
</dbReference>